<dbReference type="EMBL" id="AAOG01000002">
    <property type="protein sequence ID" value="EAR12578.1"/>
    <property type="molecule type" value="Genomic_DNA"/>
</dbReference>
<protein>
    <submittedName>
        <fullName evidence="1">Uncharacterized protein</fullName>
    </submittedName>
</protein>
<accession>A4BZI5</accession>
<dbReference type="Proteomes" id="UP000003053">
    <property type="component" value="Unassembled WGS sequence"/>
</dbReference>
<evidence type="ECO:0000313" key="2">
    <source>
        <dbReference type="Proteomes" id="UP000003053"/>
    </source>
</evidence>
<gene>
    <name evidence="1" type="ORF">PI23P_08130</name>
</gene>
<dbReference type="HOGENOM" id="CLU_3412785_0_0_10"/>
<proteinExistence type="predicted"/>
<sequence>MTTTDTIMNVAFDGLLKDSNQNRYIFLI</sequence>
<organism evidence="1 2">
    <name type="scientific">Polaribacter irgensii 23-P</name>
    <dbReference type="NCBI Taxonomy" id="313594"/>
    <lineage>
        <taxon>Bacteria</taxon>
        <taxon>Pseudomonadati</taxon>
        <taxon>Bacteroidota</taxon>
        <taxon>Flavobacteriia</taxon>
        <taxon>Flavobacteriales</taxon>
        <taxon>Flavobacteriaceae</taxon>
    </lineage>
</organism>
<reference evidence="1 2" key="1">
    <citation type="submission" date="2006-02" db="EMBL/GenBank/DDBJ databases">
        <authorList>
            <person name="Murray A."/>
            <person name="Staley J."/>
            <person name="Ferriera S."/>
            <person name="Johnson J."/>
            <person name="Kravitz S."/>
            <person name="Halpern A."/>
            <person name="Remington K."/>
            <person name="Beeson K."/>
            <person name="Tran B."/>
            <person name="Rogers Y.-H."/>
            <person name="Friedman R."/>
            <person name="Venter J.C."/>
        </authorList>
    </citation>
    <scope>NUCLEOTIDE SEQUENCE [LARGE SCALE GENOMIC DNA]</scope>
    <source>
        <strain evidence="1 2">23-P</strain>
    </source>
</reference>
<evidence type="ECO:0000313" key="1">
    <source>
        <dbReference type="EMBL" id="EAR12578.1"/>
    </source>
</evidence>
<keyword evidence="2" id="KW-1185">Reference proteome</keyword>
<comment type="caution">
    <text evidence="1">The sequence shown here is derived from an EMBL/GenBank/DDBJ whole genome shotgun (WGS) entry which is preliminary data.</text>
</comment>
<name>A4BZI5_9FLAO</name>
<dbReference type="AlphaFoldDB" id="A4BZI5"/>
<dbReference type="STRING" id="313594.PI23P_08130"/>